<sequence>MDALWLLGNPGRCFRVPDQQIIIDRQGQLSSNAVTFEQTLATADEFANLCSQVDIVILVAGAAPLDPLWLSTIPPQLPKLGFLADNSHPEARVQLTMAGVDGYVSCAMNQADFAVVLNKIHEDKLAINSLQEELKNFSAIAFTAMSSASEMGTVAVFAEKVQVVMDLHRLAQLLLTCLKDLRLEGVIQFIFDEDITLFPADVSISYQRLLHSARESDARIVSQGRFLLFSFDHIQLLITDAPYLDAERYGRLRDVLAHLVSIAEARAKTLKVNTLLKIQQDNTRMVMMLLEMASRDNRNSVKDIMTGLSDSLRVMATGLDLNMGQEAELLGLSERALNSLEGLQEATSAVEEHFRSLLQQLDTVSSLLQSKEDVQPTAIESDSRVELF</sequence>
<keyword evidence="2" id="KW-1185">Reference proteome</keyword>
<organism evidence="1 2">
    <name type="scientific">Cellvibrio fibrivorans</name>
    <dbReference type="NCBI Taxonomy" id="126350"/>
    <lineage>
        <taxon>Bacteria</taxon>
        <taxon>Pseudomonadati</taxon>
        <taxon>Pseudomonadota</taxon>
        <taxon>Gammaproteobacteria</taxon>
        <taxon>Cellvibrionales</taxon>
        <taxon>Cellvibrionaceae</taxon>
        <taxon>Cellvibrio</taxon>
    </lineage>
</organism>
<evidence type="ECO:0000313" key="2">
    <source>
        <dbReference type="Proteomes" id="UP001253595"/>
    </source>
</evidence>
<evidence type="ECO:0000313" key="1">
    <source>
        <dbReference type="EMBL" id="MDR7090247.1"/>
    </source>
</evidence>
<comment type="caution">
    <text evidence="1">The sequence shown here is derived from an EMBL/GenBank/DDBJ whole genome shotgun (WGS) entry which is preliminary data.</text>
</comment>
<reference evidence="1 2" key="1">
    <citation type="submission" date="2023-07" db="EMBL/GenBank/DDBJ databases">
        <title>Sorghum-associated microbial communities from plants grown in Nebraska, USA.</title>
        <authorList>
            <person name="Schachtman D."/>
        </authorList>
    </citation>
    <scope>NUCLEOTIDE SEQUENCE [LARGE SCALE GENOMIC DNA]</scope>
    <source>
        <strain evidence="1 2">BE190</strain>
    </source>
</reference>
<dbReference type="EMBL" id="JAVDVX010000003">
    <property type="protein sequence ID" value="MDR7090247.1"/>
    <property type="molecule type" value="Genomic_DNA"/>
</dbReference>
<protein>
    <submittedName>
        <fullName evidence="1">Uncharacterized protein</fullName>
    </submittedName>
</protein>
<dbReference type="RefSeq" id="WP_310072420.1">
    <property type="nucleotide sequence ID" value="NZ_JAVDVX010000003.1"/>
</dbReference>
<dbReference type="Proteomes" id="UP001253595">
    <property type="component" value="Unassembled WGS sequence"/>
</dbReference>
<accession>A0ABU1UYR9</accession>
<gene>
    <name evidence="1" type="ORF">J2X05_002269</name>
</gene>
<proteinExistence type="predicted"/>
<name>A0ABU1UYR9_9GAMM</name>